<organism evidence="1 2">
    <name type="scientific">Pyronema omphalodes (strain CBS 100304)</name>
    <name type="common">Pyronema confluens</name>
    <dbReference type="NCBI Taxonomy" id="1076935"/>
    <lineage>
        <taxon>Eukaryota</taxon>
        <taxon>Fungi</taxon>
        <taxon>Dikarya</taxon>
        <taxon>Ascomycota</taxon>
        <taxon>Pezizomycotina</taxon>
        <taxon>Pezizomycetes</taxon>
        <taxon>Pezizales</taxon>
        <taxon>Pyronemataceae</taxon>
        <taxon>Pyronema</taxon>
    </lineage>
</organism>
<dbReference type="Proteomes" id="UP000018144">
    <property type="component" value="Unassembled WGS sequence"/>
</dbReference>
<evidence type="ECO:0000313" key="2">
    <source>
        <dbReference type="Proteomes" id="UP000018144"/>
    </source>
</evidence>
<dbReference type="AlphaFoldDB" id="U4LPL5"/>
<sequence>MHVARCSRIAPIKTSVHHAFMKHPSYSLTAFRLQLPTI</sequence>
<protein>
    <submittedName>
        <fullName evidence="1">Uncharacterized protein</fullName>
    </submittedName>
</protein>
<proteinExistence type="predicted"/>
<accession>U4LPL5</accession>
<name>U4LPL5_PYROM</name>
<dbReference type="EMBL" id="HF936132">
    <property type="protein sequence ID" value="CCX33522.1"/>
    <property type="molecule type" value="Genomic_DNA"/>
</dbReference>
<keyword evidence="2" id="KW-1185">Reference proteome</keyword>
<evidence type="ECO:0000313" key="1">
    <source>
        <dbReference type="EMBL" id="CCX33522.1"/>
    </source>
</evidence>
<gene>
    <name evidence="1" type="ORF">PCON_01364</name>
</gene>
<reference evidence="1 2" key="1">
    <citation type="journal article" date="2013" name="PLoS Genet.">
        <title>The genome and development-dependent transcriptomes of Pyronema confluens: a window into fungal evolution.</title>
        <authorList>
            <person name="Traeger S."/>
            <person name="Altegoer F."/>
            <person name="Freitag M."/>
            <person name="Gabaldon T."/>
            <person name="Kempken F."/>
            <person name="Kumar A."/>
            <person name="Marcet-Houben M."/>
            <person name="Poggeler S."/>
            <person name="Stajich J.E."/>
            <person name="Nowrousian M."/>
        </authorList>
    </citation>
    <scope>NUCLEOTIDE SEQUENCE [LARGE SCALE GENOMIC DNA]</scope>
    <source>
        <strain evidence="2">CBS 100304</strain>
        <tissue evidence="1">Vegetative mycelium</tissue>
    </source>
</reference>